<dbReference type="PATRIC" id="fig|220754.4.peg.1636"/>
<evidence type="ECO:0000313" key="1">
    <source>
        <dbReference type="EMBL" id="KIL47448.1"/>
    </source>
</evidence>
<dbReference type="EMBL" id="JXRR01000014">
    <property type="protein sequence ID" value="KIL47448.1"/>
    <property type="molecule type" value="Genomic_DNA"/>
</dbReference>
<keyword evidence="2" id="KW-1185">Reference proteome</keyword>
<accession>A0A0C2VTY7</accession>
<reference evidence="1 2" key="1">
    <citation type="submission" date="2015-01" db="EMBL/GenBank/DDBJ databases">
        <title>Jeotgalibacillus campisalis genome sequencing.</title>
        <authorList>
            <person name="Goh K.M."/>
            <person name="Chan K.-G."/>
            <person name="Yaakop A.S."/>
            <person name="Ee R."/>
            <person name="Gan H.M."/>
            <person name="Chan C.S."/>
        </authorList>
    </citation>
    <scope>NUCLEOTIDE SEQUENCE [LARGE SCALE GENOMIC DNA]</scope>
    <source>
        <strain evidence="1 2">SF-57</strain>
    </source>
</reference>
<gene>
    <name evidence="1" type="ORF">KR50_16150</name>
</gene>
<proteinExistence type="predicted"/>
<protein>
    <submittedName>
        <fullName evidence="1">Uncharacterized protein</fullName>
    </submittedName>
</protein>
<dbReference type="Proteomes" id="UP000031972">
    <property type="component" value="Unassembled WGS sequence"/>
</dbReference>
<evidence type="ECO:0000313" key="2">
    <source>
        <dbReference type="Proteomes" id="UP000031972"/>
    </source>
</evidence>
<comment type="caution">
    <text evidence="1">The sequence shown here is derived from an EMBL/GenBank/DDBJ whole genome shotgun (WGS) entry which is preliminary data.</text>
</comment>
<sequence length="141" mass="16533">MTTQVHNYVYGIEAAASILGLPENLVQDQMNNHEIFSNRVDSQVAFNRSELFNKRYQSINEQIRNLTIKYKSIPVFDDKLTLANGIQRTDIAEILAELERSVLTRELQGNQEVRIRHKNKDINITCNIRYYNDNLKVIFFR</sequence>
<dbReference type="OrthoDB" id="2452895at2"/>
<dbReference type="AlphaFoldDB" id="A0A0C2VTY7"/>
<name>A0A0C2VTY7_9BACL</name>
<dbReference type="RefSeq" id="WP_041057005.1">
    <property type="nucleotide sequence ID" value="NZ_JXRR01000014.1"/>
</dbReference>
<organism evidence="1 2">
    <name type="scientific">Jeotgalibacillus campisalis</name>
    <dbReference type="NCBI Taxonomy" id="220754"/>
    <lineage>
        <taxon>Bacteria</taxon>
        <taxon>Bacillati</taxon>
        <taxon>Bacillota</taxon>
        <taxon>Bacilli</taxon>
        <taxon>Bacillales</taxon>
        <taxon>Caryophanaceae</taxon>
        <taxon>Jeotgalibacillus</taxon>
    </lineage>
</organism>